<name>T1JKH7_STRMM</name>
<reference evidence="2" key="2">
    <citation type="submission" date="2015-02" db="UniProtKB">
        <authorList>
            <consortium name="EnsemblMetazoa"/>
        </authorList>
    </citation>
    <scope>IDENTIFICATION</scope>
</reference>
<organism evidence="2 3">
    <name type="scientific">Strigamia maritima</name>
    <name type="common">European centipede</name>
    <name type="synonym">Geophilus maritimus</name>
    <dbReference type="NCBI Taxonomy" id="126957"/>
    <lineage>
        <taxon>Eukaryota</taxon>
        <taxon>Metazoa</taxon>
        <taxon>Ecdysozoa</taxon>
        <taxon>Arthropoda</taxon>
        <taxon>Myriapoda</taxon>
        <taxon>Chilopoda</taxon>
        <taxon>Pleurostigmophora</taxon>
        <taxon>Geophilomorpha</taxon>
        <taxon>Linotaeniidae</taxon>
        <taxon>Strigamia</taxon>
    </lineage>
</organism>
<protein>
    <submittedName>
        <fullName evidence="2">Uncharacterized protein</fullName>
    </submittedName>
</protein>
<reference evidence="3" key="1">
    <citation type="submission" date="2011-05" db="EMBL/GenBank/DDBJ databases">
        <authorList>
            <person name="Richards S.R."/>
            <person name="Qu J."/>
            <person name="Jiang H."/>
            <person name="Jhangiani S.N."/>
            <person name="Agravi P."/>
            <person name="Goodspeed R."/>
            <person name="Gross S."/>
            <person name="Mandapat C."/>
            <person name="Jackson L."/>
            <person name="Mathew T."/>
            <person name="Pu L."/>
            <person name="Thornton R."/>
            <person name="Saada N."/>
            <person name="Wilczek-Boney K.B."/>
            <person name="Lee S."/>
            <person name="Kovar C."/>
            <person name="Wu Y."/>
            <person name="Scherer S.E."/>
            <person name="Worley K.C."/>
            <person name="Muzny D.M."/>
            <person name="Gibbs R."/>
        </authorList>
    </citation>
    <scope>NUCLEOTIDE SEQUENCE</scope>
    <source>
        <strain evidence="3">Brora</strain>
    </source>
</reference>
<dbReference type="EMBL" id="JH431958">
    <property type="status" value="NOT_ANNOTATED_CDS"/>
    <property type="molecule type" value="Genomic_DNA"/>
</dbReference>
<proteinExistence type="predicted"/>
<keyword evidence="1" id="KW-1133">Transmembrane helix</keyword>
<keyword evidence="1" id="KW-0472">Membrane</keyword>
<dbReference type="Proteomes" id="UP000014500">
    <property type="component" value="Unassembled WGS sequence"/>
</dbReference>
<sequence>MPIVSRVFHLFDDDAFYLLLKIVVCSLLAAIEMEKLFQVRLLHDVAIMTEPNISSKTTI</sequence>
<evidence type="ECO:0000313" key="3">
    <source>
        <dbReference type="Proteomes" id="UP000014500"/>
    </source>
</evidence>
<keyword evidence="3" id="KW-1185">Reference proteome</keyword>
<dbReference type="AlphaFoldDB" id="T1JKH7"/>
<dbReference type="HOGENOM" id="CLU_2963749_0_0_1"/>
<evidence type="ECO:0000256" key="1">
    <source>
        <dbReference type="SAM" id="Phobius"/>
    </source>
</evidence>
<evidence type="ECO:0000313" key="2">
    <source>
        <dbReference type="EnsemblMetazoa" id="SMAR014357-PA"/>
    </source>
</evidence>
<feature type="transmembrane region" description="Helical" evidence="1">
    <location>
        <begin position="15"/>
        <end position="31"/>
    </location>
</feature>
<accession>T1JKH7</accession>
<keyword evidence="1" id="KW-0812">Transmembrane</keyword>
<dbReference type="EnsemblMetazoa" id="SMAR014357-RA">
    <property type="protein sequence ID" value="SMAR014357-PA"/>
    <property type="gene ID" value="SMAR014357"/>
</dbReference>